<dbReference type="Proteomes" id="UP000673691">
    <property type="component" value="Unassembled WGS sequence"/>
</dbReference>
<protein>
    <submittedName>
        <fullName evidence="1">Uncharacterized protein</fullName>
    </submittedName>
</protein>
<reference evidence="1 2" key="1">
    <citation type="journal article" name="Sci. Rep.">
        <title>Genome-scale phylogenetic analyses confirm Olpidium as the closest living zoosporic fungus to the non-flagellated, terrestrial fungi.</title>
        <authorList>
            <person name="Chang Y."/>
            <person name="Rochon D."/>
            <person name="Sekimoto S."/>
            <person name="Wang Y."/>
            <person name="Chovatia M."/>
            <person name="Sandor L."/>
            <person name="Salamov A."/>
            <person name="Grigoriev I.V."/>
            <person name="Stajich J.E."/>
            <person name="Spatafora J.W."/>
        </authorList>
    </citation>
    <scope>NUCLEOTIDE SEQUENCE [LARGE SCALE GENOMIC DNA]</scope>
    <source>
        <strain evidence="1">S191</strain>
    </source>
</reference>
<proteinExistence type="predicted"/>
<evidence type="ECO:0000313" key="2">
    <source>
        <dbReference type="Proteomes" id="UP000673691"/>
    </source>
</evidence>
<sequence length="61" mass="6559">MSTPRADRRNNGSWFVSFDGPCGSVPLPLCQLVGFPAGQGSTPAVCYNRNTELFGQIVLMP</sequence>
<dbReference type="EMBL" id="JAEFCI010006953">
    <property type="protein sequence ID" value="KAG5459368.1"/>
    <property type="molecule type" value="Genomic_DNA"/>
</dbReference>
<keyword evidence="2" id="KW-1185">Reference proteome</keyword>
<comment type="caution">
    <text evidence="1">The sequence shown here is derived from an EMBL/GenBank/DDBJ whole genome shotgun (WGS) entry which is preliminary data.</text>
</comment>
<feature type="non-terminal residue" evidence="1">
    <location>
        <position position="61"/>
    </location>
</feature>
<accession>A0A8H8DIA8</accession>
<organism evidence="1 2">
    <name type="scientific">Olpidium bornovanus</name>
    <dbReference type="NCBI Taxonomy" id="278681"/>
    <lineage>
        <taxon>Eukaryota</taxon>
        <taxon>Fungi</taxon>
        <taxon>Fungi incertae sedis</taxon>
        <taxon>Olpidiomycota</taxon>
        <taxon>Olpidiomycotina</taxon>
        <taxon>Olpidiomycetes</taxon>
        <taxon>Olpidiales</taxon>
        <taxon>Olpidiaceae</taxon>
        <taxon>Olpidium</taxon>
    </lineage>
</organism>
<name>A0A8H8DIA8_9FUNG</name>
<gene>
    <name evidence="1" type="ORF">BJ554DRAFT_234</name>
</gene>
<evidence type="ECO:0000313" key="1">
    <source>
        <dbReference type="EMBL" id="KAG5459368.1"/>
    </source>
</evidence>
<dbReference type="AlphaFoldDB" id="A0A8H8DIA8"/>